<feature type="domain" description="Tyr recombinase" evidence="2">
    <location>
        <begin position="1"/>
        <end position="168"/>
    </location>
</feature>
<dbReference type="Proteomes" id="UP000317778">
    <property type="component" value="Unassembled WGS sequence"/>
</dbReference>
<dbReference type="InterPro" id="IPR011010">
    <property type="entry name" value="DNA_brk_join_enz"/>
</dbReference>
<comment type="caution">
    <text evidence="3">The sequence shown here is derived from an EMBL/GenBank/DDBJ whole genome shotgun (WGS) entry which is preliminary data.</text>
</comment>
<gene>
    <name evidence="3" type="ORF">CEE36_03235</name>
</gene>
<keyword evidence="1" id="KW-0233">DNA recombination</keyword>
<dbReference type="GO" id="GO:0015074">
    <property type="term" value="P:DNA integration"/>
    <property type="evidence" value="ECO:0007669"/>
    <property type="project" value="InterPro"/>
</dbReference>
<dbReference type="EMBL" id="NJBO01000003">
    <property type="protein sequence ID" value="TKJ43714.1"/>
    <property type="molecule type" value="Genomic_DNA"/>
</dbReference>
<dbReference type="PANTHER" id="PTHR30349:SF64">
    <property type="entry name" value="PROPHAGE INTEGRASE INTD-RELATED"/>
    <property type="match status" value="1"/>
</dbReference>
<accession>A0A532V922</accession>
<protein>
    <recommendedName>
        <fullName evidence="2">Tyr recombinase domain-containing protein</fullName>
    </recommendedName>
</protein>
<organism evidence="3 4">
    <name type="scientific">candidate division TA06 bacterium B3_TA06</name>
    <dbReference type="NCBI Taxonomy" id="2012487"/>
    <lineage>
        <taxon>Bacteria</taxon>
        <taxon>Bacteria division TA06</taxon>
    </lineage>
</organism>
<reference evidence="3 4" key="1">
    <citation type="submission" date="2017-06" db="EMBL/GenBank/DDBJ databases">
        <title>Novel microbial phyla capable of carbon fixation and sulfur reduction in deep-sea sediments.</title>
        <authorList>
            <person name="Huang J."/>
            <person name="Baker B."/>
            <person name="Wang Y."/>
        </authorList>
    </citation>
    <scope>NUCLEOTIDE SEQUENCE [LARGE SCALE GENOMIC DNA]</scope>
    <source>
        <strain evidence="3">B3_TA06</strain>
    </source>
</reference>
<dbReference type="PANTHER" id="PTHR30349">
    <property type="entry name" value="PHAGE INTEGRASE-RELATED"/>
    <property type="match status" value="1"/>
</dbReference>
<evidence type="ECO:0000256" key="1">
    <source>
        <dbReference type="ARBA" id="ARBA00023172"/>
    </source>
</evidence>
<dbReference type="Pfam" id="PF00589">
    <property type="entry name" value="Phage_integrase"/>
    <property type="match status" value="1"/>
</dbReference>
<dbReference type="Gene3D" id="1.10.443.10">
    <property type="entry name" value="Intergrase catalytic core"/>
    <property type="match status" value="1"/>
</dbReference>
<dbReference type="GO" id="GO:0006310">
    <property type="term" value="P:DNA recombination"/>
    <property type="evidence" value="ECO:0007669"/>
    <property type="project" value="UniProtKB-KW"/>
</dbReference>
<dbReference type="AlphaFoldDB" id="A0A532V922"/>
<dbReference type="InterPro" id="IPR050090">
    <property type="entry name" value="Tyrosine_recombinase_XerCD"/>
</dbReference>
<evidence type="ECO:0000259" key="2">
    <source>
        <dbReference type="PROSITE" id="PS51898"/>
    </source>
</evidence>
<dbReference type="PROSITE" id="PS51898">
    <property type="entry name" value="TYR_RECOMBINASE"/>
    <property type="match status" value="1"/>
</dbReference>
<dbReference type="GO" id="GO:0003677">
    <property type="term" value="F:DNA binding"/>
    <property type="evidence" value="ECO:0007669"/>
    <property type="project" value="InterPro"/>
</dbReference>
<sequence length="190" mass="22783">MRVYQCGKRWYVEDSYNPKRYRRSAGRTKREALLKLGEIERYKEVWIENVKSASVNRELALLRHMLRKAIDWDYLRKENPASRVKQFKEPSGRVRYLSFEEREQLLEACKRTGIEDFHCHSLRHTFASYRVMAGVDIRTVQVLMGHKDIKMTMRYSHLSKRYLRKAVNRMVTNWSQVEDAPVEQSPKLRS</sequence>
<dbReference type="SUPFAM" id="SSF56349">
    <property type="entry name" value="DNA breaking-rejoining enzymes"/>
    <property type="match status" value="1"/>
</dbReference>
<evidence type="ECO:0000313" key="3">
    <source>
        <dbReference type="EMBL" id="TKJ43714.1"/>
    </source>
</evidence>
<dbReference type="InterPro" id="IPR002104">
    <property type="entry name" value="Integrase_catalytic"/>
</dbReference>
<evidence type="ECO:0000313" key="4">
    <source>
        <dbReference type="Proteomes" id="UP000317778"/>
    </source>
</evidence>
<name>A0A532V922_UNCT6</name>
<dbReference type="InterPro" id="IPR013762">
    <property type="entry name" value="Integrase-like_cat_sf"/>
</dbReference>
<proteinExistence type="predicted"/>